<organism evidence="1">
    <name type="scientific">marine sediment metagenome</name>
    <dbReference type="NCBI Taxonomy" id="412755"/>
    <lineage>
        <taxon>unclassified sequences</taxon>
        <taxon>metagenomes</taxon>
        <taxon>ecological metagenomes</taxon>
    </lineage>
</organism>
<dbReference type="EMBL" id="BARV01004157">
    <property type="protein sequence ID" value="GAI15965.1"/>
    <property type="molecule type" value="Genomic_DNA"/>
</dbReference>
<evidence type="ECO:0000313" key="1">
    <source>
        <dbReference type="EMBL" id="GAI15965.1"/>
    </source>
</evidence>
<name>X1MMS5_9ZZZZ</name>
<accession>X1MMS5</accession>
<proteinExistence type="predicted"/>
<feature type="non-terminal residue" evidence="1">
    <location>
        <position position="1"/>
    </location>
</feature>
<reference evidence="1" key="1">
    <citation type="journal article" date="2014" name="Front. Microbiol.">
        <title>High frequency of phylogenetically diverse reductive dehalogenase-homologous genes in deep subseafloor sedimentary metagenomes.</title>
        <authorList>
            <person name="Kawai M."/>
            <person name="Futagami T."/>
            <person name="Toyoda A."/>
            <person name="Takaki Y."/>
            <person name="Nishi S."/>
            <person name="Hori S."/>
            <person name="Arai W."/>
            <person name="Tsubouchi T."/>
            <person name="Morono Y."/>
            <person name="Uchiyama I."/>
            <person name="Ito T."/>
            <person name="Fujiyama A."/>
            <person name="Inagaki F."/>
            <person name="Takami H."/>
        </authorList>
    </citation>
    <scope>NUCLEOTIDE SEQUENCE</scope>
    <source>
        <strain evidence="1">Expedition CK06-06</strain>
    </source>
</reference>
<comment type="caution">
    <text evidence="1">The sequence shown here is derived from an EMBL/GenBank/DDBJ whole genome shotgun (WGS) entry which is preliminary data.</text>
</comment>
<protein>
    <recommendedName>
        <fullName evidence="2">Replication protein</fullName>
    </recommendedName>
</protein>
<feature type="non-terminal residue" evidence="1">
    <location>
        <position position="297"/>
    </location>
</feature>
<sequence>CGHQISLQRAKDIQAVIGPHRKAGGDVVLGTFTVAHDQFTVSHNQRDRLAPMLKTISKAFHLTTSGRAWKKVQDVVGARIVVVGWVRSAEITVGEYGWHPHFHALFFIDRILTEDEIEALEQFFYERWSDAIEAAGYRRPSREHGVVVSHGESAGSYVALLSKQNLALETVSSGTKQGRKNNRSTLQLQYDWMVHRRDLDKELIKEYQLATHRMNQLTWSRGKNDLRKKYQIAEQLDFDLVQDPTENIGQLVVRMHSSEWLYLMRMEKSLLWELPRSTEKLSPPAAQALINILCGGF</sequence>
<evidence type="ECO:0008006" key="2">
    <source>
        <dbReference type="Google" id="ProtNLM"/>
    </source>
</evidence>
<gene>
    <name evidence="1" type="ORF">S06H3_09430</name>
</gene>
<dbReference type="AlphaFoldDB" id="X1MMS5"/>